<evidence type="ECO:0000259" key="2">
    <source>
        <dbReference type="Pfam" id="PF05050"/>
    </source>
</evidence>
<keyword evidence="1" id="KW-0812">Transmembrane</keyword>
<dbReference type="InterPro" id="IPR029063">
    <property type="entry name" value="SAM-dependent_MTases_sf"/>
</dbReference>
<gene>
    <name evidence="3" type="ORF">VaNZ11_015130</name>
</gene>
<dbReference type="InterPro" id="IPR006342">
    <property type="entry name" value="FkbM_mtfrase"/>
</dbReference>
<proteinExistence type="predicted"/>
<accession>A0ABQ5SKT9</accession>
<dbReference type="SUPFAM" id="SSF53335">
    <property type="entry name" value="S-adenosyl-L-methionine-dependent methyltransferases"/>
    <property type="match status" value="1"/>
</dbReference>
<keyword evidence="4" id="KW-1185">Reference proteome</keyword>
<dbReference type="PANTHER" id="PTHR34203:SF13">
    <property type="entry name" value="EXPRESSED PROTEIN"/>
    <property type="match status" value="1"/>
</dbReference>
<comment type="caution">
    <text evidence="3">The sequence shown here is derived from an EMBL/GenBank/DDBJ whole genome shotgun (WGS) entry which is preliminary data.</text>
</comment>
<sequence>MSLVKNSLPVILTLSFVVWAIVWFNGYRFRMVHQSLVPSPPVQGRTQLELRGLNNHTGPLDLASVLNVITHPATPYVARTKTDPDFWLAVYRLEDQTWEAHAGAIINYGVWEPQQTELVRAILKECTATSLVLDIGGFVGYYAMLSALMGCKVKVWEGHPTNALMIQFSAALNSLTDYITVYNRVATDVSTPMTFSGVHMDGRVADSYQNSDNPEFKKMISQQPESGYTVHPLGIDQAIPTGEVLLLLVDVEGYEPHVFSSARQLMSQRRVKYVILEYNMWRAMTVDEGVNMVMEFMSYGYRVFELPHGHCPYRRIRDRKQILQISRELQNKTYSCTDWCTYLLLTRDGPPHEITSKYQFEGV</sequence>
<dbReference type="Gene3D" id="3.40.50.150">
    <property type="entry name" value="Vaccinia Virus protein VP39"/>
    <property type="match status" value="1"/>
</dbReference>
<feature type="transmembrane region" description="Helical" evidence="1">
    <location>
        <begin position="6"/>
        <end position="24"/>
    </location>
</feature>
<feature type="domain" description="Methyltransferase FkbM" evidence="2">
    <location>
        <begin position="169"/>
        <end position="303"/>
    </location>
</feature>
<evidence type="ECO:0000256" key="1">
    <source>
        <dbReference type="SAM" id="Phobius"/>
    </source>
</evidence>
<dbReference type="PANTHER" id="PTHR34203">
    <property type="entry name" value="METHYLTRANSFERASE, FKBM FAMILY PROTEIN"/>
    <property type="match status" value="1"/>
</dbReference>
<reference evidence="3 4" key="1">
    <citation type="journal article" date="2023" name="IScience">
        <title>Expanded male sex-determining region conserved during the evolution of homothallism in the green alga Volvox.</title>
        <authorList>
            <person name="Yamamoto K."/>
            <person name="Matsuzaki R."/>
            <person name="Mahakham W."/>
            <person name="Heman W."/>
            <person name="Sekimoto H."/>
            <person name="Kawachi M."/>
            <person name="Minakuchi Y."/>
            <person name="Toyoda A."/>
            <person name="Nozaki H."/>
        </authorList>
    </citation>
    <scope>NUCLEOTIDE SEQUENCE [LARGE SCALE GENOMIC DNA]</scope>
    <source>
        <strain evidence="3 4">NIES-4468</strain>
    </source>
</reference>
<evidence type="ECO:0000313" key="3">
    <source>
        <dbReference type="EMBL" id="GLI70409.1"/>
    </source>
</evidence>
<organism evidence="3 4">
    <name type="scientific">Volvox africanus</name>
    <dbReference type="NCBI Taxonomy" id="51714"/>
    <lineage>
        <taxon>Eukaryota</taxon>
        <taxon>Viridiplantae</taxon>
        <taxon>Chlorophyta</taxon>
        <taxon>core chlorophytes</taxon>
        <taxon>Chlorophyceae</taxon>
        <taxon>CS clade</taxon>
        <taxon>Chlamydomonadales</taxon>
        <taxon>Volvocaceae</taxon>
        <taxon>Volvox</taxon>
    </lineage>
</organism>
<keyword evidence="1" id="KW-1133">Transmembrane helix</keyword>
<dbReference type="EMBL" id="BSDZ01000094">
    <property type="protein sequence ID" value="GLI70409.1"/>
    <property type="molecule type" value="Genomic_DNA"/>
</dbReference>
<dbReference type="Proteomes" id="UP001165090">
    <property type="component" value="Unassembled WGS sequence"/>
</dbReference>
<keyword evidence="1" id="KW-0472">Membrane</keyword>
<dbReference type="InterPro" id="IPR052514">
    <property type="entry name" value="SAM-dependent_MTase"/>
</dbReference>
<evidence type="ECO:0000313" key="4">
    <source>
        <dbReference type="Proteomes" id="UP001165090"/>
    </source>
</evidence>
<dbReference type="Pfam" id="PF05050">
    <property type="entry name" value="Methyltransf_21"/>
    <property type="match status" value="1"/>
</dbReference>
<name>A0ABQ5SKT9_9CHLO</name>
<protein>
    <recommendedName>
        <fullName evidence="2">Methyltransferase FkbM domain-containing protein</fullName>
    </recommendedName>
</protein>